<feature type="region of interest" description="Disordered" evidence="9">
    <location>
        <begin position="535"/>
        <end position="557"/>
    </location>
</feature>
<keyword evidence="6" id="KW-0906">Nuclear pore complex</keyword>
<gene>
    <name evidence="10" type="primary">Nup58</name>
    <name evidence="10" type="ORF">EOLROS_R09706</name>
</gene>
<dbReference type="Gene3D" id="6.10.140.1350">
    <property type="match status" value="1"/>
</dbReference>
<evidence type="ECO:0000256" key="2">
    <source>
        <dbReference type="ARBA" id="ARBA00022448"/>
    </source>
</evidence>
<evidence type="ECO:0000313" key="10">
    <source>
        <dbReference type="EMBL" id="NXD68999.1"/>
    </source>
</evidence>
<name>A0A851Y0B0_EOLRO</name>
<evidence type="ECO:0000256" key="6">
    <source>
        <dbReference type="ARBA" id="ARBA00023132"/>
    </source>
</evidence>
<dbReference type="PANTHER" id="PTHR13437:SF2">
    <property type="entry name" value="NUCLEOPORIN P58_P45"/>
    <property type="match status" value="1"/>
</dbReference>
<feature type="non-terminal residue" evidence="10">
    <location>
        <position position="1"/>
    </location>
</feature>
<accession>A0A851Y0B0</accession>
<organism evidence="10 11">
    <name type="scientific">Eolophus roseicapilla</name>
    <name type="common">Galah cockatoo</name>
    <name type="synonym">Cacatua roseicapilla</name>
    <dbReference type="NCBI Taxonomy" id="176039"/>
    <lineage>
        <taxon>Eukaryota</taxon>
        <taxon>Metazoa</taxon>
        <taxon>Chordata</taxon>
        <taxon>Craniata</taxon>
        <taxon>Vertebrata</taxon>
        <taxon>Euteleostomi</taxon>
        <taxon>Archelosauria</taxon>
        <taxon>Archosauria</taxon>
        <taxon>Dinosauria</taxon>
        <taxon>Saurischia</taxon>
        <taxon>Theropoda</taxon>
        <taxon>Coelurosauria</taxon>
        <taxon>Aves</taxon>
        <taxon>Neognathae</taxon>
        <taxon>Neoaves</taxon>
        <taxon>Telluraves</taxon>
        <taxon>Australaves</taxon>
        <taxon>Psittaciformes</taxon>
        <taxon>Cacatuidae</taxon>
        <taxon>Eolophus</taxon>
    </lineage>
</organism>
<keyword evidence="3" id="KW-0509">mRNA transport</keyword>
<dbReference type="GO" id="GO:0017056">
    <property type="term" value="F:structural constituent of nuclear pore"/>
    <property type="evidence" value="ECO:0007669"/>
    <property type="project" value="InterPro"/>
</dbReference>
<dbReference type="GO" id="GO:0015031">
    <property type="term" value="P:protein transport"/>
    <property type="evidence" value="ECO:0007669"/>
    <property type="project" value="UniProtKB-KW"/>
</dbReference>
<dbReference type="PANTHER" id="PTHR13437">
    <property type="entry name" value="NUCLEOPORIN P58/P45 NUCLEOPORIN-LIKE PROTEIN 1"/>
    <property type="match status" value="1"/>
</dbReference>
<evidence type="ECO:0000256" key="1">
    <source>
        <dbReference type="ARBA" id="ARBA00004567"/>
    </source>
</evidence>
<keyword evidence="11" id="KW-1185">Reference proteome</keyword>
<protein>
    <submittedName>
        <fullName evidence="10">NUP58 protein</fullName>
    </submittedName>
</protein>
<feature type="non-terminal residue" evidence="10">
    <location>
        <position position="557"/>
    </location>
</feature>
<proteinExistence type="predicted"/>
<keyword evidence="2" id="KW-0813">Transport</keyword>
<dbReference type="InterPro" id="IPR024882">
    <property type="entry name" value="NUP58/p45/49"/>
</dbReference>
<keyword evidence="7" id="KW-0539">Nucleus</keyword>
<feature type="region of interest" description="Disordered" evidence="9">
    <location>
        <begin position="174"/>
        <end position="200"/>
    </location>
</feature>
<evidence type="ECO:0000256" key="3">
    <source>
        <dbReference type="ARBA" id="ARBA00022816"/>
    </source>
</evidence>
<reference evidence="10" key="1">
    <citation type="submission" date="2019-09" db="EMBL/GenBank/DDBJ databases">
        <title>Bird 10,000 Genomes (B10K) Project - Family phase.</title>
        <authorList>
            <person name="Zhang G."/>
        </authorList>
    </citation>
    <scope>NUCLEOTIDE SEQUENCE</scope>
    <source>
        <strain evidence="10">B10K-DU-025-06</strain>
        <tissue evidence="10">Mixed tissue sample</tissue>
    </source>
</reference>
<evidence type="ECO:0000256" key="7">
    <source>
        <dbReference type="ARBA" id="ARBA00023242"/>
    </source>
</evidence>
<dbReference type="Proteomes" id="UP000637704">
    <property type="component" value="Unassembled WGS sequence"/>
</dbReference>
<dbReference type="AlphaFoldDB" id="A0A851Y0B0"/>
<keyword evidence="8" id="KW-0175">Coiled coil</keyword>
<dbReference type="Pfam" id="PF15967">
    <property type="entry name" value="Nucleoporin_FG2"/>
    <property type="match status" value="1"/>
</dbReference>
<feature type="coiled-coil region" evidence="8">
    <location>
        <begin position="308"/>
        <end position="335"/>
    </location>
</feature>
<evidence type="ECO:0000256" key="5">
    <source>
        <dbReference type="ARBA" id="ARBA00023010"/>
    </source>
</evidence>
<comment type="caution">
    <text evidence="10">The sequence shown here is derived from an EMBL/GenBank/DDBJ whole genome shotgun (WGS) entry which is preliminary data.</text>
</comment>
<comment type="subcellular location">
    <subcellularLocation>
        <location evidence="1">Nucleus</location>
        <location evidence="1">Nuclear pore complex</location>
    </subcellularLocation>
</comment>
<feature type="compositionally biased region" description="Basic and acidic residues" evidence="9">
    <location>
        <begin position="190"/>
        <end position="200"/>
    </location>
</feature>
<dbReference type="EMBL" id="WBNI01000651">
    <property type="protein sequence ID" value="NXD68999.1"/>
    <property type="molecule type" value="Genomic_DNA"/>
</dbReference>
<keyword evidence="5" id="KW-0811">Translocation</keyword>
<dbReference type="GO" id="GO:0051028">
    <property type="term" value="P:mRNA transport"/>
    <property type="evidence" value="ECO:0007669"/>
    <property type="project" value="UniProtKB-KW"/>
</dbReference>
<dbReference type="GO" id="GO:0008139">
    <property type="term" value="F:nuclear localization sequence binding"/>
    <property type="evidence" value="ECO:0007669"/>
    <property type="project" value="InterPro"/>
</dbReference>
<evidence type="ECO:0000256" key="8">
    <source>
        <dbReference type="SAM" id="Coils"/>
    </source>
</evidence>
<keyword evidence="4" id="KW-0653">Protein transport</keyword>
<evidence type="ECO:0000256" key="9">
    <source>
        <dbReference type="SAM" id="MobiDB-lite"/>
    </source>
</evidence>
<evidence type="ECO:0000256" key="4">
    <source>
        <dbReference type="ARBA" id="ARBA00022927"/>
    </source>
</evidence>
<sequence>SSTGGLNFGTLGSATATATTSAPSVGFGSSLFGSKSTTGFTLGGTSTECSKDDTGFGFLSGTPATTSAATTGFSLGFNKPAGSATPFALPVTSTSAGGLSLSSALTSTPAGGTTGFTLNLGGTTAPTTTASTGLSLGGALAGLGGSLFQNTSTAATGLGQNALGLTLGTTATPSTTANEGLGGIDFSSSSDKKSKDSKALKDENLPPVICQDVENLQKFVKEQKQVQEEISRMSSKAMLKVQEDIKALKQLLSVVASGLQRNTLNIDKLKVETAQELKNAEIALRTQKTPPGLQHENTAPADYFRILVEQFEVQLQQYRQQIEELENHLATQANNSHITPQDLSMAMQKIYQTFVALAAQLQSIHENVKMLKDQYLGYRKTFLGDAMDVFEARRTEAKKWQSAPRVTTGPTPFSNIPNAAAVAMAATLTQQQQPATGPQPSLGVSFGTPFGSGIGTGLQSSGLGSSSLGGFGSSSAFGSSATGASSFGFGTSSKPSGSLSAGFGSSTTSGFNFSNPGITASAGLTFGVSNPASAGFGTGGQLLQLKKPPAGNKRGKR</sequence>
<dbReference type="GO" id="GO:0005643">
    <property type="term" value="C:nuclear pore"/>
    <property type="evidence" value="ECO:0007669"/>
    <property type="project" value="UniProtKB-SubCell"/>
</dbReference>
<evidence type="ECO:0000313" key="11">
    <source>
        <dbReference type="Proteomes" id="UP000637704"/>
    </source>
</evidence>